<dbReference type="Proteomes" id="UP001497525">
    <property type="component" value="Unassembled WGS sequence"/>
</dbReference>
<evidence type="ECO:0000256" key="3">
    <source>
        <dbReference type="ARBA" id="ARBA00022692"/>
    </source>
</evidence>
<dbReference type="GO" id="GO:0012505">
    <property type="term" value="C:endomembrane system"/>
    <property type="evidence" value="ECO:0007669"/>
    <property type="project" value="UniProtKB-SubCell"/>
</dbReference>
<sequence length="265" mass="29734">MNTKSLVKGLWLVDLRPEQSNCEVNADEVQNMVRLFLRVITMTGYSSLGSTTCPTCKGVGKIPNDSASEYIALIPLSDRRLRPPRTCVKITGAVLLCLVTLILLMVFLFPRSIRLSSTEPDILPIQAKVNVDAGTVDLLLENVVNITNYNFVPISIQKVVITPRYRSVVLQETVALPHAHISLRSTKSVNITAHLHFTNEPYEVAELCIMDRPYFNSIYVNFIFQVTAIVLWQPIEATLNTMQLVNCHPTINNTRTVSVINHFIQ</sequence>
<comment type="subcellular location">
    <subcellularLocation>
        <location evidence="1">Endomembrane system</location>
    </subcellularLocation>
</comment>
<accession>A0AAV2T7Y8</accession>
<feature type="domain" description="Transmembrane protein 106 N-terminal" evidence="8">
    <location>
        <begin position="18"/>
        <end position="86"/>
    </location>
</feature>
<dbReference type="InterPro" id="IPR048509">
    <property type="entry name" value="TMEM106_C"/>
</dbReference>
<evidence type="ECO:0008006" key="11">
    <source>
        <dbReference type="Google" id="ProtNLM"/>
    </source>
</evidence>
<organism evidence="9 10">
    <name type="scientific">Calicophoron daubneyi</name>
    <name type="common">Rumen fluke</name>
    <name type="synonym">Paramphistomum daubneyi</name>
    <dbReference type="NCBI Taxonomy" id="300641"/>
    <lineage>
        <taxon>Eukaryota</taxon>
        <taxon>Metazoa</taxon>
        <taxon>Spiralia</taxon>
        <taxon>Lophotrochozoa</taxon>
        <taxon>Platyhelminthes</taxon>
        <taxon>Trematoda</taxon>
        <taxon>Digenea</taxon>
        <taxon>Plagiorchiida</taxon>
        <taxon>Pronocephalata</taxon>
        <taxon>Paramphistomoidea</taxon>
        <taxon>Paramphistomidae</taxon>
        <taxon>Calicophoron</taxon>
    </lineage>
</organism>
<comment type="similarity">
    <text evidence="2">Belongs to the TMEM106 family.</text>
</comment>
<evidence type="ECO:0000256" key="1">
    <source>
        <dbReference type="ARBA" id="ARBA00004308"/>
    </source>
</evidence>
<keyword evidence="3 6" id="KW-0812">Transmembrane</keyword>
<evidence type="ECO:0000313" key="9">
    <source>
        <dbReference type="EMBL" id="CAL5132134.1"/>
    </source>
</evidence>
<evidence type="ECO:0000313" key="10">
    <source>
        <dbReference type="Proteomes" id="UP001497525"/>
    </source>
</evidence>
<dbReference type="EMBL" id="CAXLJL010000116">
    <property type="protein sequence ID" value="CAL5132134.1"/>
    <property type="molecule type" value="Genomic_DNA"/>
</dbReference>
<evidence type="ECO:0000259" key="8">
    <source>
        <dbReference type="Pfam" id="PF21002"/>
    </source>
</evidence>
<dbReference type="InterPro" id="IPR009790">
    <property type="entry name" value="TMEM106"/>
</dbReference>
<dbReference type="Pfam" id="PF21002">
    <property type="entry name" value="TMEM106_N"/>
    <property type="match status" value="1"/>
</dbReference>
<protein>
    <recommendedName>
        <fullName evidence="11">Transmembrane protein 106A</fullName>
    </recommendedName>
</protein>
<proteinExistence type="inferred from homology"/>
<keyword evidence="4 6" id="KW-1133">Transmembrane helix</keyword>
<name>A0AAV2T7Y8_CALDB</name>
<dbReference type="InterPro" id="IPR048511">
    <property type="entry name" value="TMEM106_N"/>
</dbReference>
<dbReference type="PANTHER" id="PTHR28556">
    <property type="entry name" value="TRANSMEMBRANE PROTEIN 106B"/>
    <property type="match status" value="1"/>
</dbReference>
<evidence type="ECO:0000259" key="7">
    <source>
        <dbReference type="Pfam" id="PF07092"/>
    </source>
</evidence>
<evidence type="ECO:0000256" key="6">
    <source>
        <dbReference type="SAM" id="Phobius"/>
    </source>
</evidence>
<keyword evidence="5 6" id="KW-0472">Membrane</keyword>
<gene>
    <name evidence="9" type="ORF">CDAUBV1_LOCUS4644</name>
</gene>
<dbReference type="PANTHER" id="PTHR28556:SF4">
    <property type="entry name" value="TRANSMEMBRANE PROTEIN 106A"/>
    <property type="match status" value="1"/>
</dbReference>
<comment type="caution">
    <text evidence="9">The sequence shown here is derived from an EMBL/GenBank/DDBJ whole genome shotgun (WGS) entry which is preliminary data.</text>
</comment>
<reference evidence="9" key="1">
    <citation type="submission" date="2024-06" db="EMBL/GenBank/DDBJ databases">
        <authorList>
            <person name="Liu X."/>
            <person name="Lenzi L."/>
            <person name="Haldenby T S."/>
            <person name="Uol C."/>
        </authorList>
    </citation>
    <scope>NUCLEOTIDE SEQUENCE</scope>
</reference>
<feature type="transmembrane region" description="Helical" evidence="6">
    <location>
        <begin position="87"/>
        <end position="109"/>
    </location>
</feature>
<evidence type="ECO:0000256" key="4">
    <source>
        <dbReference type="ARBA" id="ARBA00022989"/>
    </source>
</evidence>
<dbReference type="AlphaFoldDB" id="A0AAV2T7Y8"/>
<dbReference type="Pfam" id="PF07092">
    <property type="entry name" value="TMEM106"/>
    <property type="match status" value="1"/>
</dbReference>
<evidence type="ECO:0000256" key="5">
    <source>
        <dbReference type="ARBA" id="ARBA00023136"/>
    </source>
</evidence>
<feature type="domain" description="Transmembrane protein 106 C-terminal" evidence="7">
    <location>
        <begin position="127"/>
        <end position="248"/>
    </location>
</feature>
<evidence type="ECO:0000256" key="2">
    <source>
        <dbReference type="ARBA" id="ARBA00008111"/>
    </source>
</evidence>